<evidence type="ECO:0000259" key="5">
    <source>
        <dbReference type="PROSITE" id="PS52009"/>
    </source>
</evidence>
<evidence type="ECO:0000256" key="3">
    <source>
        <dbReference type="PROSITE-ProRule" id="PRU01353"/>
    </source>
</evidence>
<dbReference type="PROSITE" id="PS52009">
    <property type="entry name" value="GH84"/>
    <property type="match status" value="1"/>
</dbReference>
<feature type="active site" description="Proton donor" evidence="3">
    <location>
        <position position="296"/>
    </location>
</feature>
<accession>A0ABT0BEG0</accession>
<keyword evidence="2 3" id="KW-0326">Glycosidase</keyword>
<dbReference type="Pfam" id="PF07555">
    <property type="entry name" value="NAGidase"/>
    <property type="match status" value="1"/>
</dbReference>
<protein>
    <submittedName>
        <fullName evidence="6">Beta-N-acetylglucosaminidase domain-containing protein</fullName>
    </submittedName>
</protein>
<name>A0ABT0BEG0_9SPHN</name>
<dbReference type="Proteomes" id="UP001162881">
    <property type="component" value="Unassembled WGS sequence"/>
</dbReference>
<keyword evidence="1 3" id="KW-0378">Hydrolase</keyword>
<dbReference type="InterPro" id="IPR017853">
    <property type="entry name" value="GH"/>
</dbReference>
<keyword evidence="4" id="KW-0732">Signal</keyword>
<evidence type="ECO:0000313" key="6">
    <source>
        <dbReference type="EMBL" id="MCJ2183368.1"/>
    </source>
</evidence>
<feature type="chain" id="PRO_5046978483" evidence="4">
    <location>
        <begin position="29"/>
        <end position="653"/>
    </location>
</feature>
<dbReference type="SUPFAM" id="SSF51445">
    <property type="entry name" value="(Trans)glycosidases"/>
    <property type="match status" value="1"/>
</dbReference>
<evidence type="ECO:0000256" key="2">
    <source>
        <dbReference type="ARBA" id="ARBA00023295"/>
    </source>
</evidence>
<dbReference type="InterPro" id="IPR011496">
    <property type="entry name" value="O-GlcNAcase_cat"/>
</dbReference>
<gene>
    <name evidence="6" type="ORF">MTR62_11800</name>
</gene>
<dbReference type="InterPro" id="IPR051822">
    <property type="entry name" value="Glycosyl_Hydrolase_84"/>
</dbReference>
<evidence type="ECO:0000256" key="4">
    <source>
        <dbReference type="SAM" id="SignalP"/>
    </source>
</evidence>
<feature type="signal peptide" evidence="4">
    <location>
        <begin position="1"/>
        <end position="28"/>
    </location>
</feature>
<dbReference type="SUPFAM" id="SSF55545">
    <property type="entry name" value="beta-N-acetylhexosaminidase-like domain"/>
    <property type="match status" value="1"/>
</dbReference>
<comment type="similarity">
    <text evidence="3">Belongs to the glycosyl hydrolase 84 family.</text>
</comment>
<dbReference type="SUPFAM" id="SSF140657">
    <property type="entry name" value="Hyaluronidase post-catalytic domain-like"/>
    <property type="match status" value="1"/>
</dbReference>
<evidence type="ECO:0000313" key="7">
    <source>
        <dbReference type="Proteomes" id="UP001162881"/>
    </source>
</evidence>
<dbReference type="PANTHER" id="PTHR13170:SF16">
    <property type="entry name" value="PROTEIN O-GLCNACASE"/>
    <property type="match status" value="1"/>
</dbReference>
<comment type="caution">
    <text evidence="6">The sequence shown here is derived from an EMBL/GenBank/DDBJ whole genome shotgun (WGS) entry which is preliminary data.</text>
</comment>
<proteinExistence type="inferred from homology"/>
<dbReference type="InterPro" id="IPR015882">
    <property type="entry name" value="HEX_bac_N"/>
</dbReference>
<sequence>MIDKAVKRAGAALLALAAGTLAAGTAQAETPVASLPQVLPRPVAMTLKGDTLALGTRARLVSEGPVDAPTLALVRESLERLGVIEITTARALSARAGETQVVLGSGARSGLIKALGQAGGSPIAKSEGYAFASAQDKPGAALIVLAGADGDGLYYAAQTFAQIAARGTLPALSIGDYPAMAVRGTIEGFYGAPWSHADRLAQLAFLGEMKANTYIYSPKDDAYARDKWREAYPAAEFADLRALIDAARASHVRFTYALSPGLSMCYSNPEDVAAIERKFAAFAKAGVRSFYIAYDDIPYDKWNCEGDEARFGAPGPEAAGRAQAWLTNTVFAWQKATMGADAELMIVPTEYYDAKVSGYKTALQAVDPKVFIQWTGTDVVPASIAVRDAKAATKAFGRKTLLWDNYPVNDYGESTGRLLLAPYRGREGGLSGELSGILANPMNQEAASRVALTGSTAFSWNDANYDADETARFAARRLAGGDAPTARALLMLFDLENLAPTFGSQPWQPQSPQLARELDAVRDALASGTAPVQAEALQRLAGLAAQMQAAPATIRAGVTDKGFLEETGPWLEAMALWGKALAETREGLAGALARAGSAAGHFAAAQDAVKVAEALQTLPGTTRPQGAIRLGDGVLDRFIADAPGLVFVPAPAH</sequence>
<feature type="domain" description="GH84" evidence="5">
    <location>
        <begin position="181"/>
        <end position="463"/>
    </location>
</feature>
<dbReference type="Pfam" id="PF02838">
    <property type="entry name" value="Glyco_hydro_20b"/>
    <property type="match status" value="1"/>
</dbReference>
<keyword evidence="7" id="KW-1185">Reference proteome</keyword>
<dbReference type="InterPro" id="IPR029018">
    <property type="entry name" value="Hex-like_dom2"/>
</dbReference>
<dbReference type="Gene3D" id="3.30.379.10">
    <property type="entry name" value="Chitobiase/beta-hexosaminidase domain 2-like"/>
    <property type="match status" value="1"/>
</dbReference>
<evidence type="ECO:0000256" key="1">
    <source>
        <dbReference type="ARBA" id="ARBA00022801"/>
    </source>
</evidence>
<dbReference type="Gene3D" id="1.20.58.460">
    <property type="entry name" value="Hyaluronidase post-catalytic domain-like"/>
    <property type="match status" value="1"/>
</dbReference>
<dbReference type="RefSeq" id="WP_244021118.1">
    <property type="nucleotide sequence ID" value="NZ_JALHLF010000043.1"/>
</dbReference>
<dbReference type="PANTHER" id="PTHR13170">
    <property type="entry name" value="O-GLCNACASE"/>
    <property type="match status" value="1"/>
</dbReference>
<dbReference type="Gene3D" id="3.20.20.80">
    <property type="entry name" value="Glycosidases"/>
    <property type="match status" value="1"/>
</dbReference>
<dbReference type="EMBL" id="JALHLF010000043">
    <property type="protein sequence ID" value="MCJ2183368.1"/>
    <property type="molecule type" value="Genomic_DNA"/>
</dbReference>
<organism evidence="6 7">
    <name type="scientific">Novosphingobium organovorum</name>
    <dbReference type="NCBI Taxonomy" id="2930092"/>
    <lineage>
        <taxon>Bacteria</taxon>
        <taxon>Pseudomonadati</taxon>
        <taxon>Pseudomonadota</taxon>
        <taxon>Alphaproteobacteria</taxon>
        <taxon>Sphingomonadales</taxon>
        <taxon>Sphingomonadaceae</taxon>
        <taxon>Novosphingobium</taxon>
    </lineage>
</organism>
<reference evidence="6" key="1">
    <citation type="submission" date="2022-03" db="EMBL/GenBank/DDBJ databases">
        <title>Identification of a novel bacterium isolated from mangrove sediments.</title>
        <authorList>
            <person name="Pan X."/>
        </authorList>
    </citation>
    <scope>NUCLEOTIDE SEQUENCE</scope>
    <source>
        <strain evidence="6">B1949</strain>
    </source>
</reference>